<feature type="region of interest" description="Disordered" evidence="22">
    <location>
        <begin position="256"/>
        <end position="295"/>
    </location>
</feature>
<dbReference type="GO" id="GO:0005768">
    <property type="term" value="C:endosome"/>
    <property type="evidence" value="ECO:0007669"/>
    <property type="project" value="UniProtKB-SubCell"/>
</dbReference>
<evidence type="ECO:0000256" key="9">
    <source>
        <dbReference type="ARBA" id="ARBA00022583"/>
    </source>
</evidence>
<keyword evidence="6" id="KW-1003">Cell membrane</keyword>
<dbReference type="PANTHER" id="PTHR46514">
    <property type="entry name" value="AMPHIPHYSIN"/>
    <property type="match status" value="1"/>
</dbReference>
<keyword evidence="11" id="KW-0221">Differentiation</keyword>
<accession>A0A671YZZ3</accession>
<keyword evidence="13" id="KW-0175">Coiled coil</keyword>
<dbReference type="Ensembl" id="ENSSAUT00010071487.1">
    <property type="protein sequence ID" value="ENSSAUP00010068312.1"/>
    <property type="gene ID" value="ENSSAUG00010026982.1"/>
</dbReference>
<dbReference type="PROSITE" id="PS50002">
    <property type="entry name" value="SH3"/>
    <property type="match status" value="1"/>
</dbReference>
<dbReference type="AlphaFoldDB" id="A0A671YZZ3"/>
<keyword evidence="12" id="KW-0007">Acetylation</keyword>
<dbReference type="GeneTree" id="ENSGT00950000182882"/>
<evidence type="ECO:0000313" key="25">
    <source>
        <dbReference type="Ensembl" id="ENSSAUP00010068312.1"/>
    </source>
</evidence>
<evidence type="ECO:0000256" key="13">
    <source>
        <dbReference type="ARBA" id="ARBA00023054"/>
    </source>
</evidence>
<reference evidence="25" key="1">
    <citation type="submission" date="2021-04" db="EMBL/GenBank/DDBJ databases">
        <authorList>
            <consortium name="Wellcome Sanger Institute Data Sharing"/>
        </authorList>
    </citation>
    <scope>NUCLEOTIDE SEQUENCE [LARGE SCALE GENOMIC DNA]</scope>
</reference>
<dbReference type="SUPFAM" id="SSF103657">
    <property type="entry name" value="BAR/IMD domain-like"/>
    <property type="match status" value="1"/>
</dbReference>
<evidence type="ECO:0000256" key="20">
    <source>
        <dbReference type="ARBA" id="ARBA00082834"/>
    </source>
</evidence>
<keyword evidence="10" id="KW-0967">Endosome</keyword>
<evidence type="ECO:0000256" key="7">
    <source>
        <dbReference type="ARBA" id="ARBA00022490"/>
    </source>
</evidence>
<evidence type="ECO:0000256" key="8">
    <source>
        <dbReference type="ARBA" id="ARBA00022553"/>
    </source>
</evidence>
<evidence type="ECO:0000259" key="23">
    <source>
        <dbReference type="PROSITE" id="PS50002"/>
    </source>
</evidence>
<gene>
    <name evidence="25" type="primary">BIN1</name>
    <name evidence="25" type="synonym">bin1b</name>
</gene>
<sequence>MAEPGKGVTAGKLAINVQKRLTRAQEKVMQKLGKADETRDAAFEEMVSNFNKQMTEGTKLQKDLKAYLTAVKTMHDASRRLQDCLADMYEPDWFGKEEMDTLAEDTDTLWLDYHQNIADKSLSSLDTYLAQFPDIKARIAKRDRKMVDFDSARHHFASLQKGKKKDEAKVAKPAALLEMAAPSWAQGLISAHQVAQTNLSYNQAEEDLGRAQKIFEELNVELQDELPVLWENRVGVYVNSFQSLAGQQEKFHREMGKVNDEQYSEEAQGGWDNEESNTQSYTQPSWDDAETAQGQESWNDDEAYAAQSYTEPNWDDGAAQETQGGWGDYGEDQSAVTNGADGDLPPGFIYKVRRPCIYPPLTSQRHCYYSTLVLNNNSVFSLQVKVIHDYAATDGDELELKIGDTVLALAFDNPDEQDDGWLLGVQESHWLQNKDISAKGVFPENFTQKV</sequence>
<evidence type="ECO:0000313" key="26">
    <source>
        <dbReference type="Proteomes" id="UP000472265"/>
    </source>
</evidence>
<evidence type="ECO:0000256" key="12">
    <source>
        <dbReference type="ARBA" id="ARBA00022990"/>
    </source>
</evidence>
<proteinExistence type="predicted"/>
<keyword evidence="7" id="KW-0963">Cytoplasm</keyword>
<dbReference type="Proteomes" id="UP000472265">
    <property type="component" value="Chromosome 24"/>
</dbReference>
<feature type="domain" description="SH3" evidence="23">
    <location>
        <begin position="379"/>
        <end position="450"/>
    </location>
</feature>
<keyword evidence="14" id="KW-0472">Membrane</keyword>
<dbReference type="InterPro" id="IPR003005">
    <property type="entry name" value="Amphiphysin"/>
</dbReference>
<dbReference type="Gene3D" id="1.20.1270.60">
    <property type="entry name" value="Arfaptin homology (AH) domain/BAR domain"/>
    <property type="match status" value="1"/>
</dbReference>
<dbReference type="PROSITE" id="PS51021">
    <property type="entry name" value="BAR"/>
    <property type="match status" value="1"/>
</dbReference>
<evidence type="ECO:0000259" key="24">
    <source>
        <dbReference type="PROSITE" id="PS51021"/>
    </source>
</evidence>
<evidence type="ECO:0000256" key="17">
    <source>
        <dbReference type="ARBA" id="ARBA00069394"/>
    </source>
</evidence>
<evidence type="ECO:0000256" key="10">
    <source>
        <dbReference type="ARBA" id="ARBA00022753"/>
    </source>
</evidence>
<keyword evidence="5" id="KW-0217">Developmental protein</keyword>
<keyword evidence="4 21" id="KW-0728">SH3 domain</keyword>
<dbReference type="InterPro" id="IPR001452">
    <property type="entry name" value="SH3_domain"/>
</dbReference>
<evidence type="ECO:0000256" key="18">
    <source>
        <dbReference type="ARBA" id="ARBA00077838"/>
    </source>
</evidence>
<dbReference type="GO" id="GO:0051649">
    <property type="term" value="P:establishment of localization in cell"/>
    <property type="evidence" value="ECO:0007669"/>
    <property type="project" value="UniProtKB-ARBA"/>
</dbReference>
<evidence type="ECO:0000256" key="2">
    <source>
        <dbReference type="ARBA" id="ARBA00004177"/>
    </source>
</evidence>
<dbReference type="SMART" id="SM00326">
    <property type="entry name" value="SH3"/>
    <property type="match status" value="1"/>
</dbReference>
<dbReference type="GO" id="GO:0030424">
    <property type="term" value="C:axon"/>
    <property type="evidence" value="ECO:0007669"/>
    <property type="project" value="UniProtKB-ARBA"/>
</dbReference>
<protein>
    <recommendedName>
        <fullName evidence="17">Myc box-dependent-interacting protein 1</fullName>
    </recommendedName>
    <alternativeName>
        <fullName evidence="18">Amphiphysin II</fullName>
    </alternativeName>
    <alternativeName>
        <fullName evidence="20">Amphiphysin-like protein</fullName>
    </alternativeName>
    <alternativeName>
        <fullName evidence="19">Bridging integrator 1</fullName>
    </alternativeName>
</protein>
<evidence type="ECO:0000256" key="1">
    <source>
        <dbReference type="ARBA" id="ARBA00004123"/>
    </source>
</evidence>
<dbReference type="PANTHER" id="PTHR46514:SF7">
    <property type="entry name" value="BRIDGING INTEGRATOR 1B"/>
    <property type="match status" value="1"/>
</dbReference>
<dbReference type="Gene3D" id="2.30.30.40">
    <property type="entry name" value="SH3 Domains"/>
    <property type="match status" value="1"/>
</dbReference>
<dbReference type="GO" id="GO:0048156">
    <property type="term" value="F:tau protein binding"/>
    <property type="evidence" value="ECO:0007669"/>
    <property type="project" value="TreeGrafter"/>
</dbReference>
<comment type="subcellular location">
    <subcellularLocation>
        <location evidence="16">Cell membrane</location>
        <location evidence="16">Sarcolemma</location>
        <location evidence="16">T-tubule</location>
    </subcellularLocation>
    <subcellularLocation>
        <location evidence="3">Cytoplasm</location>
    </subcellularLocation>
    <subcellularLocation>
        <location evidence="2">Endosome</location>
    </subcellularLocation>
    <subcellularLocation>
        <location evidence="1">Nucleus</location>
    </subcellularLocation>
</comment>
<dbReference type="Pfam" id="PF03114">
    <property type="entry name" value="BAR"/>
    <property type="match status" value="1"/>
</dbReference>
<keyword evidence="26" id="KW-1185">Reference proteome</keyword>
<dbReference type="InterPro" id="IPR004148">
    <property type="entry name" value="BAR_dom"/>
</dbReference>
<feature type="region of interest" description="Disordered" evidence="22">
    <location>
        <begin position="310"/>
        <end position="330"/>
    </location>
</feature>
<name>A0A671YZZ3_SPAAU</name>
<dbReference type="FunFam" id="2.30.30.40:FF:000029">
    <property type="entry name" value="myc box-dependent-interacting protein 1 isoform X2"/>
    <property type="match status" value="1"/>
</dbReference>
<dbReference type="SUPFAM" id="SSF50044">
    <property type="entry name" value="SH3-domain"/>
    <property type="match status" value="1"/>
</dbReference>
<evidence type="ECO:0000256" key="4">
    <source>
        <dbReference type="ARBA" id="ARBA00022443"/>
    </source>
</evidence>
<dbReference type="GO" id="GO:0008021">
    <property type="term" value="C:synaptic vesicle"/>
    <property type="evidence" value="ECO:0007669"/>
    <property type="project" value="TreeGrafter"/>
</dbReference>
<keyword evidence="8" id="KW-0597">Phosphoprotein</keyword>
<organism evidence="25 26">
    <name type="scientific">Sparus aurata</name>
    <name type="common">Gilthead sea bream</name>
    <dbReference type="NCBI Taxonomy" id="8175"/>
    <lineage>
        <taxon>Eukaryota</taxon>
        <taxon>Metazoa</taxon>
        <taxon>Chordata</taxon>
        <taxon>Craniata</taxon>
        <taxon>Vertebrata</taxon>
        <taxon>Euteleostomi</taxon>
        <taxon>Actinopterygii</taxon>
        <taxon>Neopterygii</taxon>
        <taxon>Teleostei</taxon>
        <taxon>Neoteleostei</taxon>
        <taxon>Acanthomorphata</taxon>
        <taxon>Eupercaria</taxon>
        <taxon>Spariformes</taxon>
        <taxon>Sparidae</taxon>
        <taxon>Sparus</taxon>
    </lineage>
</organism>
<evidence type="ECO:0000256" key="11">
    <source>
        <dbReference type="ARBA" id="ARBA00022782"/>
    </source>
</evidence>
<keyword evidence="9" id="KW-0254">Endocytosis</keyword>
<evidence type="ECO:0000256" key="19">
    <source>
        <dbReference type="ARBA" id="ARBA00080400"/>
    </source>
</evidence>
<evidence type="ECO:0000256" key="5">
    <source>
        <dbReference type="ARBA" id="ARBA00022473"/>
    </source>
</evidence>
<evidence type="ECO:0000256" key="6">
    <source>
        <dbReference type="ARBA" id="ARBA00022475"/>
    </source>
</evidence>
<dbReference type="GO" id="GO:0006897">
    <property type="term" value="P:endocytosis"/>
    <property type="evidence" value="ECO:0007669"/>
    <property type="project" value="UniProtKB-KW"/>
</dbReference>
<dbReference type="PRINTS" id="PR01251">
    <property type="entry name" value="AMPHIPHYSIN"/>
</dbReference>
<dbReference type="GO" id="GO:0030315">
    <property type="term" value="C:T-tubule"/>
    <property type="evidence" value="ECO:0007669"/>
    <property type="project" value="UniProtKB-SubCell"/>
</dbReference>
<dbReference type="InterPro" id="IPR027267">
    <property type="entry name" value="AH/BAR_dom_sf"/>
</dbReference>
<dbReference type="GO" id="GO:0005634">
    <property type="term" value="C:nucleus"/>
    <property type="evidence" value="ECO:0007669"/>
    <property type="project" value="UniProtKB-SubCell"/>
</dbReference>
<evidence type="ECO:0000256" key="16">
    <source>
        <dbReference type="ARBA" id="ARBA00024012"/>
    </source>
</evidence>
<dbReference type="GO" id="GO:0005543">
    <property type="term" value="F:phospholipid binding"/>
    <property type="evidence" value="ECO:0007669"/>
    <property type="project" value="TreeGrafter"/>
</dbReference>
<dbReference type="GO" id="GO:0030154">
    <property type="term" value="P:cell differentiation"/>
    <property type="evidence" value="ECO:0007669"/>
    <property type="project" value="UniProtKB-KW"/>
</dbReference>
<dbReference type="SMART" id="SM00721">
    <property type="entry name" value="BAR"/>
    <property type="match status" value="1"/>
</dbReference>
<keyword evidence="15" id="KW-0539">Nucleus</keyword>
<feature type="domain" description="BAR" evidence="24">
    <location>
        <begin position="28"/>
        <end position="280"/>
    </location>
</feature>
<dbReference type="InterPro" id="IPR036028">
    <property type="entry name" value="SH3-like_dom_sf"/>
</dbReference>
<reference evidence="25" key="3">
    <citation type="submission" date="2025-09" db="UniProtKB">
        <authorList>
            <consortium name="Ensembl"/>
        </authorList>
    </citation>
    <scope>IDENTIFICATION</scope>
</reference>
<dbReference type="FunFam" id="1.20.1270.60:FF:000013">
    <property type="entry name" value="Amphiphysin isoform 2"/>
    <property type="match status" value="1"/>
</dbReference>
<evidence type="ECO:0000256" key="22">
    <source>
        <dbReference type="SAM" id="MobiDB-lite"/>
    </source>
</evidence>
<feature type="compositionally biased region" description="Polar residues" evidence="22">
    <location>
        <begin position="276"/>
        <end position="285"/>
    </location>
</feature>
<evidence type="ECO:0000256" key="21">
    <source>
        <dbReference type="PROSITE-ProRule" id="PRU00192"/>
    </source>
</evidence>
<evidence type="ECO:0000256" key="15">
    <source>
        <dbReference type="ARBA" id="ARBA00023242"/>
    </source>
</evidence>
<evidence type="ECO:0000256" key="14">
    <source>
        <dbReference type="ARBA" id="ARBA00023136"/>
    </source>
</evidence>
<reference evidence="25" key="2">
    <citation type="submission" date="2025-08" db="UniProtKB">
        <authorList>
            <consortium name="Ensembl"/>
        </authorList>
    </citation>
    <scope>IDENTIFICATION</scope>
</reference>
<evidence type="ECO:0000256" key="3">
    <source>
        <dbReference type="ARBA" id="ARBA00004496"/>
    </source>
</evidence>